<dbReference type="Proteomes" id="UP000626220">
    <property type="component" value="Unassembled WGS sequence"/>
</dbReference>
<keyword evidence="3" id="KW-1185">Reference proteome</keyword>
<dbReference type="EMBL" id="BNCJ01000007">
    <property type="protein sequence ID" value="GHF54229.1"/>
    <property type="molecule type" value="Genomic_DNA"/>
</dbReference>
<feature type="chain" id="PRO_5035205877" evidence="1">
    <location>
        <begin position="21"/>
        <end position="279"/>
    </location>
</feature>
<dbReference type="RefSeq" id="WP_189680628.1">
    <property type="nucleotide sequence ID" value="NZ_BNCJ01000007.1"/>
</dbReference>
<evidence type="ECO:0000256" key="1">
    <source>
        <dbReference type="SAM" id="SignalP"/>
    </source>
</evidence>
<organism evidence="2 3">
    <name type="scientific">Seohaeicola zhoushanensis</name>
    <dbReference type="NCBI Taxonomy" id="1569283"/>
    <lineage>
        <taxon>Bacteria</taxon>
        <taxon>Pseudomonadati</taxon>
        <taxon>Pseudomonadota</taxon>
        <taxon>Alphaproteobacteria</taxon>
        <taxon>Rhodobacterales</taxon>
        <taxon>Roseobacteraceae</taxon>
        <taxon>Seohaeicola</taxon>
    </lineage>
</organism>
<evidence type="ECO:0000313" key="3">
    <source>
        <dbReference type="Proteomes" id="UP000626220"/>
    </source>
</evidence>
<feature type="signal peptide" evidence="1">
    <location>
        <begin position="1"/>
        <end position="20"/>
    </location>
</feature>
<dbReference type="AlphaFoldDB" id="A0A8J3GZ51"/>
<sequence length="279" mass="29636">MRTARLLALCAALLPLPAAAQGIRQIPLPEAQSIDPATLSDAELLDLLERLEQGRAPVARRVSLFGIPTGFGAPRGVWFVSAAATNKRDRIWPNDWDASFAIGFGLGDPVNGIGITPVLDITSVSPHHFGESGKLGVKFSREMAFGAQWRGAVGLDVDNIATWGDSRSLDTEWSLSLSAVRPGGPEFPYPVLLSAGYGSGVKARSSDPGWFAGAGIGLGEAWGLSLGWYGDEAIAGLNLWTGRERNLQISLGVGDITNNVDGRRLLLAASFSRPFRNSN</sequence>
<reference evidence="2" key="1">
    <citation type="journal article" date="2014" name="Int. J. Syst. Evol. Microbiol.">
        <title>Complete genome sequence of Corynebacterium casei LMG S-19264T (=DSM 44701T), isolated from a smear-ripened cheese.</title>
        <authorList>
            <consortium name="US DOE Joint Genome Institute (JGI-PGF)"/>
            <person name="Walter F."/>
            <person name="Albersmeier A."/>
            <person name="Kalinowski J."/>
            <person name="Ruckert C."/>
        </authorList>
    </citation>
    <scope>NUCLEOTIDE SEQUENCE</scope>
    <source>
        <strain evidence="2">KCTC 42650</strain>
    </source>
</reference>
<gene>
    <name evidence="2" type="ORF">GCM10017056_27100</name>
</gene>
<evidence type="ECO:0000313" key="2">
    <source>
        <dbReference type="EMBL" id="GHF54229.1"/>
    </source>
</evidence>
<protein>
    <submittedName>
        <fullName evidence="2">Uncharacterized protein</fullName>
    </submittedName>
</protein>
<comment type="caution">
    <text evidence="2">The sequence shown here is derived from an EMBL/GenBank/DDBJ whole genome shotgun (WGS) entry which is preliminary data.</text>
</comment>
<keyword evidence="1" id="KW-0732">Signal</keyword>
<proteinExistence type="predicted"/>
<reference evidence="2" key="2">
    <citation type="submission" date="2020-09" db="EMBL/GenBank/DDBJ databases">
        <authorList>
            <person name="Sun Q."/>
            <person name="Kim S."/>
        </authorList>
    </citation>
    <scope>NUCLEOTIDE SEQUENCE</scope>
    <source>
        <strain evidence="2">KCTC 42650</strain>
    </source>
</reference>
<accession>A0A8J3GZ51</accession>
<name>A0A8J3GZ51_9RHOB</name>